<evidence type="ECO:0000256" key="4">
    <source>
        <dbReference type="ARBA" id="ARBA00022737"/>
    </source>
</evidence>
<dbReference type="Gene3D" id="2.60.40.10">
    <property type="entry name" value="Immunoglobulins"/>
    <property type="match status" value="22"/>
</dbReference>
<keyword evidence="14" id="KW-1185">Reference proteome</keyword>
<dbReference type="InterPro" id="IPR013098">
    <property type="entry name" value="Ig_I-set"/>
</dbReference>
<feature type="domain" description="Ig-like" evidence="12">
    <location>
        <begin position="320"/>
        <end position="430"/>
    </location>
</feature>
<feature type="domain" description="Ig-like" evidence="12">
    <location>
        <begin position="1235"/>
        <end position="1325"/>
    </location>
</feature>
<evidence type="ECO:0000256" key="7">
    <source>
        <dbReference type="ARBA" id="ARBA00023157"/>
    </source>
</evidence>
<evidence type="ECO:0000256" key="10">
    <source>
        <dbReference type="SAM" id="Phobius"/>
    </source>
</evidence>
<keyword evidence="5 10" id="KW-1133">Transmembrane helix</keyword>
<dbReference type="PROSITE" id="PS50835">
    <property type="entry name" value="IG_LIKE"/>
    <property type="match status" value="22"/>
</dbReference>
<evidence type="ECO:0000313" key="14">
    <source>
        <dbReference type="Proteomes" id="UP001634394"/>
    </source>
</evidence>
<feature type="domain" description="Ig-like" evidence="12">
    <location>
        <begin position="647"/>
        <end position="726"/>
    </location>
</feature>
<comment type="caution">
    <text evidence="13">The sequence shown here is derived from an EMBL/GenBank/DDBJ whole genome shotgun (WGS) entry which is preliminary data.</text>
</comment>
<keyword evidence="3 11" id="KW-0732">Signal</keyword>
<organism evidence="13 14">
    <name type="scientific">Sinanodonta woodiana</name>
    <name type="common">Chinese pond mussel</name>
    <name type="synonym">Anodonta woodiana</name>
    <dbReference type="NCBI Taxonomy" id="1069815"/>
    <lineage>
        <taxon>Eukaryota</taxon>
        <taxon>Metazoa</taxon>
        <taxon>Spiralia</taxon>
        <taxon>Lophotrochozoa</taxon>
        <taxon>Mollusca</taxon>
        <taxon>Bivalvia</taxon>
        <taxon>Autobranchia</taxon>
        <taxon>Heteroconchia</taxon>
        <taxon>Palaeoheterodonta</taxon>
        <taxon>Unionida</taxon>
        <taxon>Unionoidea</taxon>
        <taxon>Unionidae</taxon>
        <taxon>Unioninae</taxon>
        <taxon>Sinanodonta</taxon>
    </lineage>
</organism>
<dbReference type="Proteomes" id="UP001634394">
    <property type="component" value="Unassembled WGS sequence"/>
</dbReference>
<feature type="domain" description="Ig-like" evidence="12">
    <location>
        <begin position="730"/>
        <end position="825"/>
    </location>
</feature>
<feature type="compositionally biased region" description="Basic residues" evidence="9">
    <location>
        <begin position="2446"/>
        <end position="2461"/>
    </location>
</feature>
<feature type="domain" description="Ig-like" evidence="12">
    <location>
        <begin position="829"/>
        <end position="923"/>
    </location>
</feature>
<evidence type="ECO:0000256" key="1">
    <source>
        <dbReference type="ARBA" id="ARBA00004167"/>
    </source>
</evidence>
<keyword evidence="6 10" id="KW-0472">Membrane</keyword>
<evidence type="ECO:0000256" key="9">
    <source>
        <dbReference type="SAM" id="MobiDB-lite"/>
    </source>
</evidence>
<evidence type="ECO:0000256" key="5">
    <source>
        <dbReference type="ARBA" id="ARBA00022989"/>
    </source>
</evidence>
<dbReference type="InterPro" id="IPR013151">
    <property type="entry name" value="Immunoglobulin_dom"/>
</dbReference>
<dbReference type="CDD" id="cd00096">
    <property type="entry name" value="Ig"/>
    <property type="match status" value="6"/>
</dbReference>
<dbReference type="InterPro" id="IPR007110">
    <property type="entry name" value="Ig-like_dom"/>
</dbReference>
<dbReference type="InterPro" id="IPR013162">
    <property type="entry name" value="CD80_C2-set"/>
</dbReference>
<feature type="domain" description="Ig-like" evidence="12">
    <location>
        <begin position="434"/>
        <end position="529"/>
    </location>
</feature>
<comment type="subcellular location">
    <subcellularLocation>
        <location evidence="1">Membrane</location>
        <topology evidence="1">Single-pass membrane protein</topology>
    </subcellularLocation>
</comment>
<feature type="domain" description="Ig-like" evidence="12">
    <location>
        <begin position="1040"/>
        <end position="1120"/>
    </location>
</feature>
<feature type="domain" description="Ig-like" evidence="12">
    <location>
        <begin position="2094"/>
        <end position="2179"/>
    </location>
</feature>
<dbReference type="Pfam" id="PF13927">
    <property type="entry name" value="Ig_3"/>
    <property type="match status" value="6"/>
</dbReference>
<keyword evidence="8" id="KW-0393">Immunoglobulin domain</keyword>
<dbReference type="SMART" id="SM00406">
    <property type="entry name" value="IGv"/>
    <property type="match status" value="14"/>
</dbReference>
<feature type="domain" description="Ig-like" evidence="12">
    <location>
        <begin position="1125"/>
        <end position="1217"/>
    </location>
</feature>
<dbReference type="InterPro" id="IPR036179">
    <property type="entry name" value="Ig-like_dom_sf"/>
</dbReference>
<feature type="domain" description="Ig-like" evidence="12">
    <location>
        <begin position="1620"/>
        <end position="1711"/>
    </location>
</feature>
<evidence type="ECO:0000259" key="12">
    <source>
        <dbReference type="PROSITE" id="PS50835"/>
    </source>
</evidence>
<feature type="domain" description="Ig-like" evidence="12">
    <location>
        <begin position="533"/>
        <end position="627"/>
    </location>
</feature>
<feature type="domain" description="Ig-like" evidence="12">
    <location>
        <begin position="128"/>
        <end position="207"/>
    </location>
</feature>
<dbReference type="InterPro" id="IPR003598">
    <property type="entry name" value="Ig_sub2"/>
</dbReference>
<dbReference type="PANTHER" id="PTHR12231">
    <property type="entry name" value="CTX-RELATED TYPE I TRANSMEMBRANE PROTEIN"/>
    <property type="match status" value="1"/>
</dbReference>
<dbReference type="InterPro" id="IPR051170">
    <property type="entry name" value="Neural/epithelial_adhesion"/>
</dbReference>
<feature type="domain" description="Ig-like" evidence="12">
    <location>
        <begin position="1426"/>
        <end position="1517"/>
    </location>
</feature>
<evidence type="ECO:0000256" key="11">
    <source>
        <dbReference type="SAM" id="SignalP"/>
    </source>
</evidence>
<name>A0ABD3XG58_SINWO</name>
<feature type="domain" description="Ig-like" evidence="12">
    <location>
        <begin position="927"/>
        <end position="1020"/>
    </location>
</feature>
<dbReference type="InterPro" id="IPR013783">
    <property type="entry name" value="Ig-like_fold"/>
</dbReference>
<dbReference type="SUPFAM" id="SSF48726">
    <property type="entry name" value="Immunoglobulin"/>
    <property type="match status" value="22"/>
</dbReference>
<feature type="domain" description="Ig-like" evidence="12">
    <location>
        <begin position="15"/>
        <end position="119"/>
    </location>
</feature>
<dbReference type="InterPro" id="IPR013106">
    <property type="entry name" value="Ig_V-set"/>
</dbReference>
<dbReference type="Pfam" id="PF13895">
    <property type="entry name" value="Ig_2"/>
    <property type="match status" value="1"/>
</dbReference>
<feature type="region of interest" description="Disordered" evidence="9">
    <location>
        <begin position="2423"/>
        <end position="2510"/>
    </location>
</feature>
<feature type="region of interest" description="Disordered" evidence="9">
    <location>
        <begin position="2293"/>
        <end position="2349"/>
    </location>
</feature>
<keyword evidence="4" id="KW-0677">Repeat</keyword>
<dbReference type="InterPro" id="IPR003599">
    <property type="entry name" value="Ig_sub"/>
</dbReference>
<proteinExistence type="predicted"/>
<dbReference type="Pfam" id="PF07679">
    <property type="entry name" value="I-set"/>
    <property type="match status" value="10"/>
</dbReference>
<sequence length="2510" mass="266728">MLVAIASILYVFLSSGVSTVDAQGLSVTINEGDTINGVINTNTTITCSTTGATSVTWLPPNGFTINPALAASKYSINFNSITGTSTLTIFSVQTTDNGVYTCRAANSLGQSLNDTIQLTAVTAVLYDPLTVQSDNLYAVEGDNYTLICIASSVYAEAKVYWTLDAQILTTTCTSSVLFVNQYTKVCRYTRTNVQRSDDGKVFTCLASVPGTERWKLWTLFVKVRPTNPVITQTSATVQVGSTASWSCTTSGGNPTPTLIWQLDLIQIFNGGSYNIPASLVTEQTVNGYTTYTVTSTISWSLTSQDIGKLLYCRVTSLPAPSNNVASLVISTSATVTLTVEILNGDSVSATEGQSITLTCRVVGAGSISVTWFGPSQAISGPKYAIIPYSSNLSQSTLTISNLDSTDTGTYTCLARTSASSSNFSDSVTLSVTAPLSVNITNGHTVNGTPGQSITLTCMVTGSGTITVIWIGLTGSQLLTNSKYTVVAYDTNSRQSSLTINSLTTSDAGTYMCRGSDSSGSALLDSVQLTVTAPLSVRITNGPTVTATVGQSVTVTCEVTGSGTISVMWTGPTNNQLFTNVKYNVGAYNSNTRQSTLTINSGATSDAGTYKCRGSDSYGSLEDSTQITYIVSMTVTIDEGDMLSKLVGSDATITCSVSGSGTISVVWIGPFGNTLTSNGKYTVTSYNINTGKSTITILGLLTTDSGSYICRATDGFGFTVQDSITLTAYAPLSVDIINGLTVNGTPGQSITLTCMVTGSGTITVVWIGLTGVQLVTNSKYTVVAYDTNSRQSSLTINSLTTSDAGTYMCRGSDSSGSTLLDTVQLTVTAPLSVRITNGPTVTATEGLSVTVTCEVTGSGTISVTWFGPTGNQLLTNIKYNVGAYNSITRQSTLTINSGTTSDAGTYRCRGSDSYGSLEDSTELTFIVPLSVSIDNGNTITGVNGGSITITCSVLGTGTITVTWVDPLQNIISSSSKYTISSYNYSTRKASLAIQSLSINDVGYYTCRASDSSGTQIEKSIYVTTAILTAVINEAVVFANVGENTVISCTVTGSYQSITWYRANTLVSNGQKFQISQSTSSGLTQSSLTVINVQYSDAAIYTCNAVSSIDGSTSVSDSVTLSVGARPLVTIGLTTLSAFSGQDIRVNCTVTSAESVTVTWYVNNTVLPNAVTSPGSRFSWQNSLVPSLTISRAVVSDTGVYRCQAQNSYGTGSDTVQLTVEGDGASSAFVQGIGNAPSITVASTCYRANVSTTVTLDCTYSSGLGLLQRVCWFFNGKLIVFSNNFHYVNGDASKPALTISGVTPSDEGTYQCELTNSAGTTNSSFITLDVLLESPPVITVSQQSYQVDEGKSVTLNIIVNSAATVSWTRNLNSITPGQNGYNSFSANSPNLVILNASVSHAGTYIFTASNTGGSSQSPPISLSVTAIPVVTVLPKPVTGYVGQSVTIYCTLTQVTSISDITIAWYRNNIAISKGSTYSWSDTTTPNLQILNLDANQHPGTYRCTARSSAGTGYDETTLSVFDKPTVNAPTTSVNGNAGSTITLQATVTGSLITSVMWSGNGISLTNDGVNGRFSWTNQIATGPVDLTIRNLALNDTGTYICTVRNGAGSNELMIRLTVNAVPVVTVSPKPVIGYVGQNVTINCLITQVISISSITIAWFRNSIAISKGSTYSWSDTANPNLQISNLDANQHSGTYRCTATSSIGSGFDETNLTVIDKPALSTPSNTITGNEGRYLTLQATVAGFLITSIMWSFNGTNLTNDGVNGRFSWTNQNSAGPVDLIIRNLELSDTGTYVCTVRNAAGVNQLTIKLTVIASQPIITIPQSQYYAEEGGNMTLQCNVQGSLISGVAWTHNNAQLLNGSHYSWIVGNSPHLRIINITKNDTGNYVCSATNSAGGTATATTPINLDVQYGPVVTIDNTVTNIQVGQSVTLFCRVTANPKESSVVWTKVGSATPLTSISTGTSTNLVFTSMSLSDAGTYRCQASNTLTVTGVAGTQLRENYKEITLLVQSAPTNVVIAGGSSVSAQIGQTLRLNCSSDGSNPRYFWTFGGQNVSASSYFMLTVNNRLQSGNYFCNAYNEFGSKRSNAIYVDVLYAPMSINNQDDISIDASLNVSVTLNCTVDANPPNCTYTWYDGDTQTILKGPSTSNTYFVDMNSLSDFKVYRCKADNTVGSGQVRFTVKQATDGGTFQTGASTDKSNSLSQAAIAGIILGIIFFILLVIIIIVCCRTCCCHKDEAKMKVAPSEKKTELLHKPIVGEQKKTSEQGSDPFLASHYQSKPESAAFTSPIRQRAPDSYRINSARLRPLPSRQLNGGTVPILEPIPSHREDRKRQQHKTPGPRQGIPEKSNVEDRTYRSIVSAVSRKHVDLEEKGPGYGFEEEPRYTDLPYLKTIDYPGPIISFPNGETPQAFQIPSSRSTAMYDYEEPLTQTSLPSVRDTANLYEDEDKKKKKRRKKKKRHHRRHLQDAEQFGDEEPYPEGPTGTNPYLEIKDYGDIEVVPGRSADPYNRYSDV</sequence>
<protein>
    <recommendedName>
        <fullName evidence="12">Ig-like domain-containing protein</fullName>
    </recommendedName>
</protein>
<feature type="signal peptide" evidence="11">
    <location>
        <begin position="1"/>
        <end position="22"/>
    </location>
</feature>
<feature type="chain" id="PRO_5044885450" description="Ig-like domain-containing protein" evidence="11">
    <location>
        <begin position="23"/>
        <end position="2510"/>
    </location>
</feature>
<feature type="region of interest" description="Disordered" evidence="9">
    <location>
        <begin position="2250"/>
        <end position="2271"/>
    </location>
</feature>
<gene>
    <name evidence="13" type="ORF">ACJMK2_025317</name>
</gene>
<feature type="domain" description="Ig-like" evidence="12">
    <location>
        <begin position="1333"/>
        <end position="1421"/>
    </location>
</feature>
<keyword evidence="7" id="KW-1015">Disulfide bond</keyword>
<dbReference type="PANTHER" id="PTHR12231:SF253">
    <property type="entry name" value="DPR-INTERACTING PROTEIN ETA, ISOFORM B-RELATED"/>
    <property type="match status" value="1"/>
</dbReference>
<evidence type="ECO:0000256" key="2">
    <source>
        <dbReference type="ARBA" id="ARBA00022692"/>
    </source>
</evidence>
<dbReference type="Pfam" id="PF00047">
    <property type="entry name" value="ig"/>
    <property type="match status" value="2"/>
</dbReference>
<reference evidence="13 14" key="1">
    <citation type="submission" date="2024-11" db="EMBL/GenBank/DDBJ databases">
        <title>Chromosome-level genome assembly of the freshwater bivalve Anodonta woodiana.</title>
        <authorList>
            <person name="Chen X."/>
        </authorList>
    </citation>
    <scope>NUCLEOTIDE SEQUENCE [LARGE SCALE GENOMIC DNA]</scope>
    <source>
        <strain evidence="13">MN2024</strain>
        <tissue evidence="13">Gills</tissue>
    </source>
</reference>
<evidence type="ECO:0000256" key="3">
    <source>
        <dbReference type="ARBA" id="ARBA00022729"/>
    </source>
</evidence>
<dbReference type="SMART" id="SM00408">
    <property type="entry name" value="IGc2"/>
    <property type="match status" value="20"/>
</dbReference>
<evidence type="ECO:0000256" key="8">
    <source>
        <dbReference type="ARBA" id="ARBA00023319"/>
    </source>
</evidence>
<dbReference type="EMBL" id="JBJQND010000002">
    <property type="protein sequence ID" value="KAL3885229.1"/>
    <property type="molecule type" value="Genomic_DNA"/>
</dbReference>
<feature type="domain" description="Ig-like" evidence="12">
    <location>
        <begin position="1815"/>
        <end position="1903"/>
    </location>
</feature>
<evidence type="ECO:0000256" key="6">
    <source>
        <dbReference type="ARBA" id="ARBA00023136"/>
    </source>
</evidence>
<feature type="domain" description="Ig-like" evidence="12">
    <location>
        <begin position="1910"/>
        <end position="2003"/>
    </location>
</feature>
<accession>A0ABD3XG58</accession>
<evidence type="ECO:0000313" key="13">
    <source>
        <dbReference type="EMBL" id="KAL3885229.1"/>
    </source>
</evidence>
<feature type="domain" description="Ig-like" evidence="12">
    <location>
        <begin position="2010"/>
        <end position="2087"/>
    </location>
</feature>
<keyword evidence="2 10" id="KW-0812">Transmembrane</keyword>
<feature type="transmembrane region" description="Helical" evidence="10">
    <location>
        <begin position="2202"/>
        <end position="2223"/>
    </location>
</feature>
<feature type="domain" description="Ig-like" evidence="12">
    <location>
        <begin position="228"/>
        <end position="316"/>
    </location>
</feature>
<dbReference type="SMART" id="SM00409">
    <property type="entry name" value="IG"/>
    <property type="match status" value="22"/>
</dbReference>
<dbReference type="Pfam" id="PF08205">
    <property type="entry name" value="C2-set_2"/>
    <property type="match status" value="1"/>
</dbReference>
<feature type="domain" description="Ig-like" evidence="12">
    <location>
        <begin position="1522"/>
        <end position="1615"/>
    </location>
</feature>
<feature type="domain" description="Ig-like" evidence="12">
    <location>
        <begin position="1716"/>
        <end position="1809"/>
    </location>
</feature>
<dbReference type="GO" id="GO:0016020">
    <property type="term" value="C:membrane"/>
    <property type="evidence" value="ECO:0007669"/>
    <property type="project" value="UniProtKB-SubCell"/>
</dbReference>